<dbReference type="AlphaFoldDB" id="A0A2M7EC00"/>
<organism evidence="2 3">
    <name type="scientific">Candidatus Nealsonbacteria bacterium CG01_land_8_20_14_3_00_12</name>
    <dbReference type="NCBI Taxonomy" id="1974697"/>
    <lineage>
        <taxon>Bacteria</taxon>
        <taxon>Candidatus Nealsoniibacteriota</taxon>
    </lineage>
</organism>
<dbReference type="EMBL" id="PETJ01000014">
    <property type="protein sequence ID" value="PIV65258.1"/>
    <property type="molecule type" value="Genomic_DNA"/>
</dbReference>
<sequence length="88" mass="10231">MKGFILAAGEGTRLYPLTLEIPKPLLPVGKIPILTYLIELYLKHGVEDIKINIQKKHLEDFYKWKATYFPREKIEFLIEKKPSGTFTP</sequence>
<comment type="caution">
    <text evidence="2">The sequence shown here is derived from an EMBL/GenBank/DDBJ whole genome shotgun (WGS) entry which is preliminary data.</text>
</comment>
<evidence type="ECO:0000259" key="1">
    <source>
        <dbReference type="Pfam" id="PF00483"/>
    </source>
</evidence>
<dbReference type="SUPFAM" id="SSF53448">
    <property type="entry name" value="Nucleotide-diphospho-sugar transferases"/>
    <property type="match status" value="1"/>
</dbReference>
<feature type="non-terminal residue" evidence="2">
    <location>
        <position position="88"/>
    </location>
</feature>
<gene>
    <name evidence="2" type="ORF">COS09_00535</name>
</gene>
<evidence type="ECO:0000313" key="2">
    <source>
        <dbReference type="EMBL" id="PIV65258.1"/>
    </source>
</evidence>
<name>A0A2M7EC00_9BACT</name>
<feature type="domain" description="Nucleotidyl transferase" evidence="1">
    <location>
        <begin position="2"/>
        <end position="85"/>
    </location>
</feature>
<protein>
    <submittedName>
        <fullName evidence="2">Nucleoside-diphosphate-sugar pyrophosphorylase</fullName>
    </submittedName>
</protein>
<dbReference type="InterPro" id="IPR005835">
    <property type="entry name" value="NTP_transferase_dom"/>
</dbReference>
<dbReference type="Proteomes" id="UP000230766">
    <property type="component" value="Unassembled WGS sequence"/>
</dbReference>
<dbReference type="Pfam" id="PF00483">
    <property type="entry name" value="NTP_transferase"/>
    <property type="match status" value="1"/>
</dbReference>
<dbReference type="PANTHER" id="PTHR22572">
    <property type="entry name" value="SUGAR-1-PHOSPHATE GUANYL TRANSFERASE"/>
    <property type="match status" value="1"/>
</dbReference>
<dbReference type="InterPro" id="IPR029044">
    <property type="entry name" value="Nucleotide-diphossugar_trans"/>
</dbReference>
<evidence type="ECO:0000313" key="3">
    <source>
        <dbReference type="Proteomes" id="UP000230766"/>
    </source>
</evidence>
<proteinExistence type="predicted"/>
<dbReference type="InterPro" id="IPR050486">
    <property type="entry name" value="Mannose-1P_guanyltransferase"/>
</dbReference>
<reference evidence="3" key="1">
    <citation type="submission" date="2017-09" db="EMBL/GenBank/DDBJ databases">
        <title>Depth-based differentiation of microbial function through sediment-hosted aquifers and enrichment of novel symbionts in the deep terrestrial subsurface.</title>
        <authorList>
            <person name="Probst A.J."/>
            <person name="Ladd B."/>
            <person name="Jarett J.K."/>
            <person name="Geller-Mcgrath D.E."/>
            <person name="Sieber C.M.K."/>
            <person name="Emerson J.B."/>
            <person name="Anantharaman K."/>
            <person name="Thomas B.C."/>
            <person name="Malmstrom R."/>
            <person name="Stieglmeier M."/>
            <person name="Klingl A."/>
            <person name="Woyke T."/>
            <person name="Ryan C.M."/>
            <person name="Banfield J.F."/>
        </authorList>
    </citation>
    <scope>NUCLEOTIDE SEQUENCE [LARGE SCALE GENOMIC DNA]</scope>
</reference>
<accession>A0A2M7EC00</accession>
<dbReference type="Gene3D" id="3.90.550.10">
    <property type="entry name" value="Spore Coat Polysaccharide Biosynthesis Protein SpsA, Chain A"/>
    <property type="match status" value="1"/>
</dbReference>